<dbReference type="PANTHER" id="PTHR30004">
    <property type="entry name" value="4-HYDROXYTHREONINE-4-PHOSPHATE DEHYDROGENASE"/>
    <property type="match status" value="1"/>
</dbReference>
<proteinExistence type="predicted"/>
<evidence type="ECO:0000313" key="5">
    <source>
        <dbReference type="Proteomes" id="UP000823632"/>
    </source>
</evidence>
<dbReference type="PANTHER" id="PTHR30004:SF6">
    <property type="entry name" value="D-THREONATE 4-PHOSPHATE DEHYDROGENASE"/>
    <property type="match status" value="1"/>
</dbReference>
<dbReference type="GO" id="GO:0016491">
    <property type="term" value="F:oxidoreductase activity"/>
    <property type="evidence" value="ECO:0007669"/>
    <property type="project" value="UniProtKB-KW"/>
</dbReference>
<sequence length="309" mass="33954">MNNYSDKIAITTGDPNGIGAEITIKALNKLNLPAEKFVIVSNKKILDFYGRLDKAYEILEIPFETEIIPGQATKDAGEFSFQTLKKVCEITPKAIVTAPVAKNALHKAGHFYNGQTEVLQKFLAHDGQHAEMLFVAGDFRVLLLTRHCPLKEIKLTKEIVVKKILDLKEFFINHLNITNPEFALCGFNPHSGEEGILGNEEIEILNPAVSELIAVGVNITKPLPADTLFVNAARHYLYDNTLPIYDCYIANYHDQGLIPIKTAAGDKTVNMTIGLDIIRTSPGHGTAFDIAGKNIADETGMISAIRAVL</sequence>
<keyword evidence="1" id="KW-0479">Metal-binding</keyword>
<evidence type="ECO:0000256" key="3">
    <source>
        <dbReference type="ARBA" id="ARBA00023027"/>
    </source>
</evidence>
<reference evidence="4" key="2">
    <citation type="journal article" date="2021" name="PeerJ">
        <title>Extensive microbial diversity within the chicken gut microbiome revealed by metagenomics and culture.</title>
        <authorList>
            <person name="Gilroy R."/>
            <person name="Ravi A."/>
            <person name="Getino M."/>
            <person name="Pursley I."/>
            <person name="Horton D.L."/>
            <person name="Alikhan N.F."/>
            <person name="Baker D."/>
            <person name="Gharbi K."/>
            <person name="Hall N."/>
            <person name="Watson M."/>
            <person name="Adriaenssens E.M."/>
            <person name="Foster-Nyarko E."/>
            <person name="Jarju S."/>
            <person name="Secka A."/>
            <person name="Antonio M."/>
            <person name="Oren A."/>
            <person name="Chaudhuri R.R."/>
            <person name="La Ragione R."/>
            <person name="Hildebrand F."/>
            <person name="Pallen M.J."/>
        </authorList>
    </citation>
    <scope>NUCLEOTIDE SEQUENCE</scope>
    <source>
        <strain evidence="4">10192</strain>
    </source>
</reference>
<dbReference type="AlphaFoldDB" id="A0A9D9DNS1"/>
<keyword evidence="2" id="KW-0560">Oxidoreductase</keyword>
<reference evidence="4" key="1">
    <citation type="submission" date="2020-10" db="EMBL/GenBank/DDBJ databases">
        <authorList>
            <person name="Gilroy R."/>
        </authorList>
    </citation>
    <scope>NUCLEOTIDE SEQUENCE</scope>
    <source>
        <strain evidence="4">10192</strain>
    </source>
</reference>
<name>A0A9D9DNS1_9BACT</name>
<accession>A0A9D9DNS1</accession>
<comment type="caution">
    <text evidence="4">The sequence shown here is derived from an EMBL/GenBank/DDBJ whole genome shotgun (WGS) entry which is preliminary data.</text>
</comment>
<dbReference type="GO" id="GO:0051287">
    <property type="term" value="F:NAD binding"/>
    <property type="evidence" value="ECO:0007669"/>
    <property type="project" value="InterPro"/>
</dbReference>
<protein>
    <submittedName>
        <fullName evidence="4">4-hydroxythreonine-4-phosphate dehydrogenase PdxA</fullName>
    </submittedName>
</protein>
<dbReference type="GO" id="GO:0046872">
    <property type="term" value="F:metal ion binding"/>
    <property type="evidence" value="ECO:0007669"/>
    <property type="project" value="UniProtKB-KW"/>
</dbReference>
<dbReference type="Pfam" id="PF04166">
    <property type="entry name" value="PdxA"/>
    <property type="match status" value="1"/>
</dbReference>
<evidence type="ECO:0000256" key="1">
    <source>
        <dbReference type="ARBA" id="ARBA00022723"/>
    </source>
</evidence>
<keyword evidence="3" id="KW-0520">NAD</keyword>
<dbReference type="EMBL" id="JADIND010000082">
    <property type="protein sequence ID" value="MBO8430512.1"/>
    <property type="molecule type" value="Genomic_DNA"/>
</dbReference>
<evidence type="ECO:0000313" key="4">
    <source>
        <dbReference type="EMBL" id="MBO8430512.1"/>
    </source>
</evidence>
<organism evidence="4 5">
    <name type="scientific">Candidatus Scatousia excrementipullorum</name>
    <dbReference type="NCBI Taxonomy" id="2840936"/>
    <lineage>
        <taxon>Bacteria</taxon>
        <taxon>Candidatus Scatousia</taxon>
    </lineage>
</organism>
<gene>
    <name evidence="4" type="ORF">IAC76_03925</name>
</gene>
<dbReference type="Gene3D" id="3.40.718.10">
    <property type="entry name" value="Isopropylmalate Dehydrogenase"/>
    <property type="match status" value="1"/>
</dbReference>
<evidence type="ECO:0000256" key="2">
    <source>
        <dbReference type="ARBA" id="ARBA00023002"/>
    </source>
</evidence>
<dbReference type="Proteomes" id="UP000823632">
    <property type="component" value="Unassembled WGS sequence"/>
</dbReference>
<dbReference type="SUPFAM" id="SSF53659">
    <property type="entry name" value="Isocitrate/Isopropylmalate dehydrogenase-like"/>
    <property type="match status" value="1"/>
</dbReference>
<dbReference type="InterPro" id="IPR005255">
    <property type="entry name" value="PdxA_fam"/>
</dbReference>